<evidence type="ECO:0000256" key="3">
    <source>
        <dbReference type="ARBA" id="ARBA00022722"/>
    </source>
</evidence>
<evidence type="ECO:0000256" key="4">
    <source>
        <dbReference type="ARBA" id="ARBA00022759"/>
    </source>
</evidence>
<proteinExistence type="predicted"/>
<accession>A0A9Q3I4D5</accession>
<evidence type="ECO:0000259" key="7">
    <source>
        <dbReference type="Pfam" id="PF17917"/>
    </source>
</evidence>
<dbReference type="GO" id="GO:0003964">
    <property type="term" value="F:RNA-directed DNA polymerase activity"/>
    <property type="evidence" value="ECO:0007669"/>
    <property type="project" value="UniProtKB-KW"/>
</dbReference>
<dbReference type="EMBL" id="AVOT02031899">
    <property type="protein sequence ID" value="MBW0525549.1"/>
    <property type="molecule type" value="Genomic_DNA"/>
</dbReference>
<protein>
    <recommendedName>
        <fullName evidence="7">Reverse transcriptase RNase H-like domain-containing protein</fullName>
    </recommendedName>
</protein>
<dbReference type="Proteomes" id="UP000765509">
    <property type="component" value="Unassembled WGS sequence"/>
</dbReference>
<keyword evidence="2" id="KW-0548">Nucleotidyltransferase</keyword>
<keyword evidence="3" id="KW-0540">Nuclease</keyword>
<dbReference type="PANTHER" id="PTHR37984">
    <property type="entry name" value="PROTEIN CBG26694"/>
    <property type="match status" value="1"/>
</dbReference>
<gene>
    <name evidence="8" type="ORF">O181_065264</name>
</gene>
<feature type="domain" description="Reverse transcriptase RNase H-like" evidence="7">
    <location>
        <begin position="29"/>
        <end position="129"/>
    </location>
</feature>
<comment type="caution">
    <text evidence="8">The sequence shown here is derived from an EMBL/GenBank/DDBJ whole genome shotgun (WGS) entry which is preliminary data.</text>
</comment>
<keyword evidence="5" id="KW-0378">Hydrolase</keyword>
<dbReference type="GO" id="GO:0016787">
    <property type="term" value="F:hydrolase activity"/>
    <property type="evidence" value="ECO:0007669"/>
    <property type="project" value="UniProtKB-KW"/>
</dbReference>
<keyword evidence="1" id="KW-0808">Transferase</keyword>
<keyword evidence="4" id="KW-0255">Endonuclease</keyword>
<dbReference type="PANTHER" id="PTHR37984:SF5">
    <property type="entry name" value="PROTEIN NYNRIN-LIKE"/>
    <property type="match status" value="1"/>
</dbReference>
<dbReference type="InterPro" id="IPR043502">
    <property type="entry name" value="DNA/RNA_pol_sf"/>
</dbReference>
<evidence type="ECO:0000256" key="2">
    <source>
        <dbReference type="ARBA" id="ARBA00022695"/>
    </source>
</evidence>
<evidence type="ECO:0000313" key="9">
    <source>
        <dbReference type="Proteomes" id="UP000765509"/>
    </source>
</evidence>
<dbReference type="Pfam" id="PF17917">
    <property type="entry name" value="RT_RNaseH"/>
    <property type="match status" value="1"/>
</dbReference>
<dbReference type="SUPFAM" id="SSF56672">
    <property type="entry name" value="DNA/RNA polymerases"/>
    <property type="match status" value="1"/>
</dbReference>
<dbReference type="OrthoDB" id="3037028at2759"/>
<dbReference type="InterPro" id="IPR050951">
    <property type="entry name" value="Retrovirus_Pol_polyprotein"/>
</dbReference>
<evidence type="ECO:0000313" key="8">
    <source>
        <dbReference type="EMBL" id="MBW0525549.1"/>
    </source>
</evidence>
<dbReference type="AlphaFoldDB" id="A0A9Q3I4D5"/>
<keyword evidence="6" id="KW-0695">RNA-directed DNA polymerase</keyword>
<sequence>MEEAFHKLKRIVGEEITPKKLNYDKGAGKFKLAVDSSYIAAGEVLTQEDKEGKDIPVLYESIIFLKLESKYSQPKLKLCRVARILKKLKTILWGQHFELQFDAKALIEILNTPCLPNDPMTKWVSFIQLFSFDLVHKPGKNFTIPDGLCRRPKNLEEDEDAPAFDEE</sequence>
<evidence type="ECO:0000256" key="1">
    <source>
        <dbReference type="ARBA" id="ARBA00022679"/>
    </source>
</evidence>
<evidence type="ECO:0000256" key="5">
    <source>
        <dbReference type="ARBA" id="ARBA00022801"/>
    </source>
</evidence>
<reference evidence="8" key="1">
    <citation type="submission" date="2021-03" db="EMBL/GenBank/DDBJ databases">
        <title>Draft genome sequence of rust myrtle Austropuccinia psidii MF-1, a brazilian biotype.</title>
        <authorList>
            <person name="Quecine M.C."/>
            <person name="Pachon D.M.R."/>
            <person name="Bonatelli M.L."/>
            <person name="Correr F.H."/>
            <person name="Franceschini L.M."/>
            <person name="Leite T.F."/>
            <person name="Margarido G.R.A."/>
            <person name="Almeida C.A."/>
            <person name="Ferrarezi J.A."/>
            <person name="Labate C.A."/>
        </authorList>
    </citation>
    <scope>NUCLEOTIDE SEQUENCE</scope>
    <source>
        <strain evidence="8">MF-1</strain>
    </source>
</reference>
<dbReference type="InterPro" id="IPR041373">
    <property type="entry name" value="RT_RNaseH"/>
</dbReference>
<keyword evidence="9" id="KW-1185">Reference proteome</keyword>
<organism evidence="8 9">
    <name type="scientific">Austropuccinia psidii MF-1</name>
    <dbReference type="NCBI Taxonomy" id="1389203"/>
    <lineage>
        <taxon>Eukaryota</taxon>
        <taxon>Fungi</taxon>
        <taxon>Dikarya</taxon>
        <taxon>Basidiomycota</taxon>
        <taxon>Pucciniomycotina</taxon>
        <taxon>Pucciniomycetes</taxon>
        <taxon>Pucciniales</taxon>
        <taxon>Sphaerophragmiaceae</taxon>
        <taxon>Austropuccinia</taxon>
    </lineage>
</organism>
<evidence type="ECO:0000256" key="6">
    <source>
        <dbReference type="ARBA" id="ARBA00022918"/>
    </source>
</evidence>
<name>A0A9Q3I4D5_9BASI</name>
<dbReference type="GO" id="GO:0004519">
    <property type="term" value="F:endonuclease activity"/>
    <property type="evidence" value="ECO:0007669"/>
    <property type="project" value="UniProtKB-KW"/>
</dbReference>